<dbReference type="Proteomes" id="UP001365542">
    <property type="component" value="Unassembled WGS sequence"/>
</dbReference>
<name>A0AAV9X2B0_9PEZI</name>
<comment type="caution">
    <text evidence="2">The sequence shown here is derived from an EMBL/GenBank/DDBJ whole genome shotgun (WGS) entry which is preliminary data.</text>
</comment>
<dbReference type="EMBL" id="JAVHJO010000012">
    <property type="protein sequence ID" value="KAK6531709.1"/>
    <property type="molecule type" value="Genomic_DNA"/>
</dbReference>
<keyword evidence="1" id="KW-0472">Membrane</keyword>
<keyword evidence="1" id="KW-1133">Transmembrane helix</keyword>
<sequence length="316" mass="34729">MPTALDYLMTAPSLPQPSSCFFFIAPNSNYQELLRKATLILSLQRKPKLQTLATLVNKANKMLTTIFFKVVFALTFLLALGPFARVNCAVIPHTGNTESVNRTHYITLGNGTRMPLAPLTVSGEYYPGGPTYELTGTSLEHIEHQLKQNPLFNPSAFGNSTISDSEHDDASLEKCNQQIYACQRVNAEGEFGVEPKNVLPAIAKLRSPAFENAWCYAPAGHCSNLACNHYAAVALCSWRTTVVKVHCGSAAGYHAKVLANLMSKDVAIGPNWTVRNPCSGWNWIPPKFYTGRSFWDADPSWDVRVQAWAGDSCAPQ</sequence>
<accession>A0AAV9X2B0</accession>
<evidence type="ECO:0000256" key="1">
    <source>
        <dbReference type="SAM" id="Phobius"/>
    </source>
</evidence>
<dbReference type="AlphaFoldDB" id="A0AAV9X2B0"/>
<keyword evidence="1" id="KW-0812">Transmembrane</keyword>
<evidence type="ECO:0000313" key="3">
    <source>
        <dbReference type="Proteomes" id="UP001365542"/>
    </source>
</evidence>
<organism evidence="2 3">
    <name type="scientific">Orbilia ellipsospora</name>
    <dbReference type="NCBI Taxonomy" id="2528407"/>
    <lineage>
        <taxon>Eukaryota</taxon>
        <taxon>Fungi</taxon>
        <taxon>Dikarya</taxon>
        <taxon>Ascomycota</taxon>
        <taxon>Pezizomycotina</taxon>
        <taxon>Orbiliomycetes</taxon>
        <taxon>Orbiliales</taxon>
        <taxon>Orbiliaceae</taxon>
        <taxon>Orbilia</taxon>
    </lineage>
</organism>
<keyword evidence="3" id="KW-1185">Reference proteome</keyword>
<protein>
    <submittedName>
        <fullName evidence="2">Uncharacterized protein</fullName>
    </submittedName>
</protein>
<reference evidence="2 3" key="1">
    <citation type="submission" date="2019-10" db="EMBL/GenBank/DDBJ databases">
        <authorList>
            <person name="Palmer J.M."/>
        </authorList>
    </citation>
    <scope>NUCLEOTIDE SEQUENCE [LARGE SCALE GENOMIC DNA]</scope>
    <source>
        <strain evidence="2 3">TWF694</strain>
    </source>
</reference>
<gene>
    <name evidence="2" type="ORF">TWF694_002885</name>
</gene>
<evidence type="ECO:0000313" key="2">
    <source>
        <dbReference type="EMBL" id="KAK6531709.1"/>
    </source>
</evidence>
<feature type="transmembrane region" description="Helical" evidence="1">
    <location>
        <begin position="66"/>
        <end position="84"/>
    </location>
</feature>
<proteinExistence type="predicted"/>